<dbReference type="AlphaFoldDB" id="G5H5K4"/>
<dbReference type="STRING" id="742725.HMPREF9450_00214"/>
<evidence type="ECO:0000313" key="1">
    <source>
        <dbReference type="EMBL" id="EHB93443.1"/>
    </source>
</evidence>
<dbReference type="Pfam" id="PF14900">
    <property type="entry name" value="DUF4493"/>
    <property type="match status" value="1"/>
</dbReference>
<reference evidence="1 2" key="1">
    <citation type="submission" date="2011-08" db="EMBL/GenBank/DDBJ databases">
        <title>The Genome Sequence of Alistipes indistinctus YIT 12060.</title>
        <authorList>
            <consortium name="The Broad Institute Genome Sequencing Platform"/>
            <person name="Earl A."/>
            <person name="Ward D."/>
            <person name="Feldgarden M."/>
            <person name="Gevers D."/>
            <person name="Morotomi M."/>
            <person name="Young S.K."/>
            <person name="Zeng Q."/>
            <person name="Gargeya S."/>
            <person name="Fitzgerald M."/>
            <person name="Haas B."/>
            <person name="Abouelleil A."/>
            <person name="Alvarado L."/>
            <person name="Arachchi H.M."/>
            <person name="Berlin A."/>
            <person name="Brown A."/>
            <person name="Chapman S.B."/>
            <person name="Chen Z."/>
            <person name="Dunbar C."/>
            <person name="Freedman E."/>
            <person name="Gearin G."/>
            <person name="Gellesch M."/>
            <person name="Goldberg J."/>
            <person name="Griggs A."/>
            <person name="Gujja S."/>
            <person name="Heiman D."/>
            <person name="Howarth C."/>
            <person name="Larson L."/>
            <person name="Lui A."/>
            <person name="MacDonald P.J.P."/>
            <person name="Montmayeur A."/>
            <person name="Murphy C."/>
            <person name="Neiman D."/>
            <person name="Pearson M."/>
            <person name="Priest M."/>
            <person name="Roberts A."/>
            <person name="Saif S."/>
            <person name="Shea T."/>
            <person name="Shenoy N."/>
            <person name="Sisk P."/>
            <person name="Stolte C."/>
            <person name="Sykes S."/>
            <person name="Wortman J."/>
            <person name="Nusbaum C."/>
            <person name="Birren B."/>
        </authorList>
    </citation>
    <scope>NUCLEOTIDE SEQUENCE [LARGE SCALE GENOMIC DNA]</scope>
    <source>
        <strain evidence="1 2">YIT 12060</strain>
    </source>
</reference>
<keyword evidence="2" id="KW-1185">Reference proteome</keyword>
<dbReference type="EMBL" id="ADLD01000003">
    <property type="protein sequence ID" value="EHB93443.1"/>
    <property type="molecule type" value="Genomic_DNA"/>
</dbReference>
<accession>G5H5K4</accession>
<evidence type="ECO:0000313" key="2">
    <source>
        <dbReference type="Proteomes" id="UP000006008"/>
    </source>
</evidence>
<dbReference type="HOGENOM" id="CLU_656631_0_0_10"/>
<dbReference type="GeneID" id="92816637"/>
<dbReference type="PROSITE" id="PS51257">
    <property type="entry name" value="PROKAR_LIPOPROTEIN"/>
    <property type="match status" value="1"/>
</dbReference>
<evidence type="ECO:0008006" key="3">
    <source>
        <dbReference type="Google" id="ProtNLM"/>
    </source>
</evidence>
<dbReference type="eggNOG" id="ENOG503375Q">
    <property type="taxonomic scope" value="Bacteria"/>
</dbReference>
<gene>
    <name evidence="1" type="ORF">HMPREF9450_00214</name>
</gene>
<dbReference type="PATRIC" id="fig|742725.3.peg.242"/>
<protein>
    <recommendedName>
        <fullName evidence="3">DUF4493 domain-containing protein</fullName>
    </recommendedName>
</protein>
<sequence length="418" mass="43753">MKSLTAVSAVLPLLLLASGCSKDRNEPRGNGTLNIRLEMDDRIDLVATQACNTKAAPDLGAFTLEVTQDETVVHKIPTLGANTSPSLTLEAGDYTVSAYSQPFAAPAFDTPVYGASQLLTIMAGGTKDVALECTQTNAGVKINYSDDFKAQHTSYSTRIAHSTGTLDFSGSDAGRTGYFPTGYVDLIVTADGKEYTQAIQLKARRLYTITVKDANVPVTSGHANISISVSTDVTNENVEITFPANGGNTGGDGGTRQTIYGENIGSTDVTSSALVLSFKGWQNQTGSGISYSGSGRIDSQSALQSASYSGASGGNYLTLSAGNKFNISGLSTTGYSSPVFTFGLACATAGFDPAQLEVYVNSADAADDGPALSYTYESNGEWMLCTVSTGIPSGDNLRIRIVSQASFRLDDFKLTGEK</sequence>
<dbReference type="Proteomes" id="UP000006008">
    <property type="component" value="Unassembled WGS sequence"/>
</dbReference>
<proteinExistence type="predicted"/>
<dbReference type="RefSeq" id="WP_009133020.1">
    <property type="nucleotide sequence ID" value="NZ_CP102250.1"/>
</dbReference>
<dbReference type="OrthoDB" id="1004098at2"/>
<dbReference type="InterPro" id="IPR027840">
    <property type="entry name" value="DUF4493"/>
</dbReference>
<name>G5H5K4_9BACT</name>
<organism evidence="1 2">
    <name type="scientific">Alistipes indistinctus YIT 12060</name>
    <dbReference type="NCBI Taxonomy" id="742725"/>
    <lineage>
        <taxon>Bacteria</taxon>
        <taxon>Pseudomonadati</taxon>
        <taxon>Bacteroidota</taxon>
        <taxon>Bacteroidia</taxon>
        <taxon>Bacteroidales</taxon>
        <taxon>Rikenellaceae</taxon>
        <taxon>Alistipes</taxon>
    </lineage>
</organism>
<comment type="caution">
    <text evidence="1">The sequence shown here is derived from an EMBL/GenBank/DDBJ whole genome shotgun (WGS) entry which is preliminary data.</text>
</comment>